<feature type="transmembrane region" description="Helical" evidence="1">
    <location>
        <begin position="5"/>
        <end position="23"/>
    </location>
</feature>
<organism evidence="2 3">
    <name type="scientific">Sphingobacterium lactis</name>
    <dbReference type="NCBI Taxonomy" id="797291"/>
    <lineage>
        <taxon>Bacteria</taxon>
        <taxon>Pseudomonadati</taxon>
        <taxon>Bacteroidota</taxon>
        <taxon>Sphingobacteriia</taxon>
        <taxon>Sphingobacteriales</taxon>
        <taxon>Sphingobacteriaceae</taxon>
        <taxon>Sphingobacterium</taxon>
    </lineage>
</organism>
<evidence type="ECO:0000313" key="3">
    <source>
        <dbReference type="Proteomes" id="UP000236731"/>
    </source>
</evidence>
<keyword evidence="3" id="KW-1185">Reference proteome</keyword>
<gene>
    <name evidence="2" type="ORF">SAMN05421877_107193</name>
</gene>
<evidence type="ECO:0000256" key="1">
    <source>
        <dbReference type="SAM" id="Phobius"/>
    </source>
</evidence>
<name>A0A1H5ZX30_9SPHI</name>
<accession>A0A1H5ZX30</accession>
<sequence length="75" mass="8759">MNRYLLKGLGFTIAGIACLYYGLQIMGPENNWYKVLLSVGVILFGFGFITLVYRMFRKIDRDTIMENRKSDQKEK</sequence>
<reference evidence="3" key="1">
    <citation type="submission" date="2016-10" db="EMBL/GenBank/DDBJ databases">
        <authorList>
            <person name="Varghese N."/>
            <person name="Submissions S."/>
        </authorList>
    </citation>
    <scope>NUCLEOTIDE SEQUENCE [LARGE SCALE GENOMIC DNA]</scope>
    <source>
        <strain evidence="3">DSM 22361</strain>
    </source>
</reference>
<dbReference type="AlphaFoldDB" id="A0A1H5ZX30"/>
<protein>
    <recommendedName>
        <fullName evidence="4">Signal peptidase</fullName>
    </recommendedName>
</protein>
<evidence type="ECO:0008006" key="4">
    <source>
        <dbReference type="Google" id="ProtNLM"/>
    </source>
</evidence>
<evidence type="ECO:0000313" key="2">
    <source>
        <dbReference type="EMBL" id="SEG40026.1"/>
    </source>
</evidence>
<keyword evidence="1" id="KW-1133">Transmembrane helix</keyword>
<dbReference type="PROSITE" id="PS51257">
    <property type="entry name" value="PROKAR_LIPOPROTEIN"/>
    <property type="match status" value="1"/>
</dbReference>
<dbReference type="EMBL" id="FNUT01000007">
    <property type="protein sequence ID" value="SEG40026.1"/>
    <property type="molecule type" value="Genomic_DNA"/>
</dbReference>
<dbReference type="OrthoDB" id="713823at2"/>
<keyword evidence="1" id="KW-0812">Transmembrane</keyword>
<feature type="transmembrane region" description="Helical" evidence="1">
    <location>
        <begin position="35"/>
        <end position="56"/>
    </location>
</feature>
<keyword evidence="1" id="KW-0472">Membrane</keyword>
<dbReference type="Proteomes" id="UP000236731">
    <property type="component" value="Unassembled WGS sequence"/>
</dbReference>
<proteinExistence type="predicted"/>
<dbReference type="RefSeq" id="WP_103906624.1">
    <property type="nucleotide sequence ID" value="NZ_CP049246.1"/>
</dbReference>